<protein>
    <submittedName>
        <fullName evidence="3">Uncharacterized protein</fullName>
    </submittedName>
</protein>
<feature type="compositionally biased region" description="Basic and acidic residues" evidence="1">
    <location>
        <begin position="511"/>
        <end position="521"/>
    </location>
</feature>
<keyword evidence="2" id="KW-1133">Transmembrane helix</keyword>
<evidence type="ECO:0000313" key="4">
    <source>
        <dbReference type="Proteomes" id="UP000023152"/>
    </source>
</evidence>
<feature type="transmembrane region" description="Helical" evidence="2">
    <location>
        <begin position="176"/>
        <end position="196"/>
    </location>
</feature>
<evidence type="ECO:0000313" key="3">
    <source>
        <dbReference type="EMBL" id="ETO07664.1"/>
    </source>
</evidence>
<feature type="region of interest" description="Disordered" evidence="1">
    <location>
        <begin position="924"/>
        <end position="944"/>
    </location>
</feature>
<keyword evidence="2" id="KW-0812">Transmembrane</keyword>
<gene>
    <name evidence="3" type="ORF">RFI_29729</name>
</gene>
<organism evidence="3 4">
    <name type="scientific">Reticulomyxa filosa</name>
    <dbReference type="NCBI Taxonomy" id="46433"/>
    <lineage>
        <taxon>Eukaryota</taxon>
        <taxon>Sar</taxon>
        <taxon>Rhizaria</taxon>
        <taxon>Retaria</taxon>
        <taxon>Foraminifera</taxon>
        <taxon>Monothalamids</taxon>
        <taxon>Reticulomyxidae</taxon>
        <taxon>Reticulomyxa</taxon>
    </lineage>
</organism>
<dbReference type="Proteomes" id="UP000023152">
    <property type="component" value="Unassembled WGS sequence"/>
</dbReference>
<feature type="region of interest" description="Disordered" evidence="1">
    <location>
        <begin position="810"/>
        <end position="842"/>
    </location>
</feature>
<feature type="compositionally biased region" description="Low complexity" evidence="1">
    <location>
        <begin position="340"/>
        <end position="353"/>
    </location>
</feature>
<keyword evidence="4" id="KW-1185">Reference proteome</keyword>
<feature type="compositionally biased region" description="Basic and acidic residues" evidence="1">
    <location>
        <begin position="551"/>
        <end position="562"/>
    </location>
</feature>
<feature type="transmembrane region" description="Helical" evidence="2">
    <location>
        <begin position="769"/>
        <end position="788"/>
    </location>
</feature>
<feature type="transmembrane region" description="Helical" evidence="2">
    <location>
        <begin position="138"/>
        <end position="156"/>
    </location>
</feature>
<dbReference type="EMBL" id="ASPP01025887">
    <property type="protein sequence ID" value="ETO07664.1"/>
    <property type="molecule type" value="Genomic_DNA"/>
</dbReference>
<feature type="region of interest" description="Disordered" evidence="1">
    <location>
        <begin position="670"/>
        <end position="693"/>
    </location>
</feature>
<proteinExistence type="predicted"/>
<feature type="transmembrane region" description="Helical" evidence="2">
    <location>
        <begin position="240"/>
        <end position="259"/>
    </location>
</feature>
<name>X6M199_RETFI</name>
<reference evidence="3 4" key="1">
    <citation type="journal article" date="2013" name="Curr. Biol.">
        <title>The Genome of the Foraminiferan Reticulomyxa filosa.</title>
        <authorList>
            <person name="Glockner G."/>
            <person name="Hulsmann N."/>
            <person name="Schleicher M."/>
            <person name="Noegel A.A."/>
            <person name="Eichinger L."/>
            <person name="Gallinger C."/>
            <person name="Pawlowski J."/>
            <person name="Sierra R."/>
            <person name="Euteneuer U."/>
            <person name="Pillet L."/>
            <person name="Moustafa A."/>
            <person name="Platzer M."/>
            <person name="Groth M."/>
            <person name="Szafranski K."/>
            <person name="Schliwa M."/>
        </authorList>
    </citation>
    <scope>NUCLEOTIDE SEQUENCE [LARGE SCALE GENOMIC DNA]</scope>
</reference>
<keyword evidence="2" id="KW-0472">Membrane</keyword>
<feature type="compositionally biased region" description="Polar residues" evidence="1">
    <location>
        <begin position="670"/>
        <end position="679"/>
    </location>
</feature>
<evidence type="ECO:0000256" key="1">
    <source>
        <dbReference type="SAM" id="MobiDB-lite"/>
    </source>
</evidence>
<feature type="compositionally biased region" description="Polar residues" evidence="1">
    <location>
        <begin position="563"/>
        <end position="572"/>
    </location>
</feature>
<dbReference type="SUPFAM" id="SSF81321">
    <property type="entry name" value="Family A G protein-coupled receptor-like"/>
    <property type="match status" value="1"/>
</dbReference>
<feature type="compositionally biased region" description="Basic and acidic residues" evidence="1">
    <location>
        <begin position="924"/>
        <end position="943"/>
    </location>
</feature>
<feature type="compositionally biased region" description="Basic and acidic residues" evidence="1">
    <location>
        <begin position="573"/>
        <end position="583"/>
    </location>
</feature>
<feature type="transmembrane region" description="Helical" evidence="2">
    <location>
        <begin position="47"/>
        <end position="74"/>
    </location>
</feature>
<comment type="caution">
    <text evidence="3">The sequence shown here is derived from an EMBL/GenBank/DDBJ whole genome shotgun (WGS) entry which is preliminary data.</text>
</comment>
<feature type="region of interest" description="Disordered" evidence="1">
    <location>
        <begin position="330"/>
        <end position="353"/>
    </location>
</feature>
<feature type="transmembrane region" description="Helical" evidence="2">
    <location>
        <begin position="12"/>
        <end position="35"/>
    </location>
</feature>
<feature type="region of interest" description="Disordered" evidence="1">
    <location>
        <begin position="511"/>
        <end position="593"/>
    </location>
</feature>
<feature type="transmembrane region" description="Helical" evidence="2">
    <location>
        <begin position="265"/>
        <end position="285"/>
    </location>
</feature>
<accession>X6M199</accession>
<feature type="transmembrane region" description="Helical" evidence="2">
    <location>
        <begin position="94"/>
        <end position="117"/>
    </location>
</feature>
<evidence type="ECO:0000256" key="2">
    <source>
        <dbReference type="SAM" id="Phobius"/>
    </source>
</evidence>
<dbReference type="AlphaFoldDB" id="X6M199"/>
<feature type="region of interest" description="Disordered" evidence="1">
    <location>
        <begin position="727"/>
        <end position="754"/>
    </location>
</feature>
<sequence length="972" mass="109498">MPSKDLFDVMEHYVSLVLYGIDTLLLLVWLVELFCLRKQKCKQMPAAFIVVSASLGMTWISGTLFFLLRIMLIAHNSSHSDLSASINTLGLLCHYVALAGLICKWISKFCIWFFYVIRGRAVASVLHTNIRWVVKKSPYFVAANCMGFCVALALTTGGGYHEHEKWCRYTVPVWELLVFLLLGDIVYCFGFLLLFWKRPKFTHTNNNNKKKGYGEALNQVLQNMSQKDRKRTTSYLYKHLVAYIVQMIFSVLSYTYLFLQKADFLSIGFTQFDLTASNLCLFFLFEKRQRFYQKCLRCLCFGPLLKGTCDDCGHCNLALQLFSHHRLSSGIDDNKKKVHSPSSRLDLSSMPSSSPSFGSKRIHYNADVFFSNHWNDTVLPIPKEGIPENAPIPDFAKTHILKTTMPWHLTDKRNIELAIQKINSNEIDAPSSVDLNFEPKSRETIEQKDKSNFLKNNECTVLDLLSFSQEVTSLTENDKAGALLVSIHQVALEMQVQYAKANELLGLQDRGSSKELRESRTAIKKGALPLSQASQHPDRSADTSTLYAVQESRHSHSSKNETSKTNITQGRNKNNDDSNEQNHSRSQGSMSGHSYHFKIETQADELQMVAPQRAETKEDEALESPLPLQSVMLAQGFAEHMHNDKKLANGNAGHFKHFWTPHSTDAIGSNVKPSTNSSRPKLLIGSASDNTQLKQSQALRQPSSARGYPPNINVGATVLAKPLARSGSPQVNHIAKHVPPPTTQPNNVSASSGPLHLPRSMSAKKYNKNYHFAVCFFLNFFLLLLGHIPNQLYNAVVDTDNKDFLNVLPSHQRSNVPEAESPDNDSDDEGQHEKYQQRECSAPPVMIHGDMDVPDTKNPLHSQRVHVVNTEGTGRAEHTAKTTEKSLSMSVRATSHQKFQIFAHTMQSSIRSFVHRSEYSHSQHSEKLLTHSQEEENIPEKGIGHVVNQDIKTEDFYNLTKNDSDDDNETAL</sequence>